<evidence type="ECO:0000313" key="8">
    <source>
        <dbReference type="Proteomes" id="UP001147148"/>
    </source>
</evidence>
<feature type="domain" description="Aminotransferase class I/classII large" evidence="6">
    <location>
        <begin position="36"/>
        <end position="385"/>
    </location>
</feature>
<name>A0ABT5WZ32_9ENTE</name>
<keyword evidence="4 7" id="KW-0456">Lyase</keyword>
<dbReference type="Gene3D" id="3.40.640.10">
    <property type="entry name" value="Type I PLP-dependent aspartate aminotransferase-like (Major domain)"/>
    <property type="match status" value="1"/>
</dbReference>
<dbReference type="InterPro" id="IPR027619">
    <property type="entry name" value="C-S_lyase_PatB-like"/>
</dbReference>
<reference evidence="7" key="1">
    <citation type="submission" date="2022-10" db="EMBL/GenBank/DDBJ databases">
        <title>Vagococcus sp. isolated from poultry meat.</title>
        <authorList>
            <person name="Johansson P."/>
            <person name="Bjorkroth J."/>
        </authorList>
    </citation>
    <scope>NUCLEOTIDE SEQUENCE</scope>
    <source>
        <strain evidence="7">PNs007</strain>
    </source>
</reference>
<dbReference type="Gene3D" id="3.90.1150.10">
    <property type="entry name" value="Aspartate Aminotransferase, domain 1"/>
    <property type="match status" value="1"/>
</dbReference>
<dbReference type="InterPro" id="IPR051798">
    <property type="entry name" value="Class-II_PLP-Dep_Aminotrans"/>
</dbReference>
<organism evidence="7 8">
    <name type="scientific">Vagococcus proximus</name>
    <dbReference type="NCBI Taxonomy" id="2991417"/>
    <lineage>
        <taxon>Bacteria</taxon>
        <taxon>Bacillati</taxon>
        <taxon>Bacillota</taxon>
        <taxon>Bacilli</taxon>
        <taxon>Lactobacillales</taxon>
        <taxon>Enterococcaceae</taxon>
        <taxon>Vagococcus</taxon>
    </lineage>
</organism>
<evidence type="ECO:0000256" key="4">
    <source>
        <dbReference type="ARBA" id="ARBA00023239"/>
    </source>
</evidence>
<dbReference type="SUPFAM" id="SSF53383">
    <property type="entry name" value="PLP-dependent transferases"/>
    <property type="match status" value="1"/>
</dbReference>
<dbReference type="InterPro" id="IPR004839">
    <property type="entry name" value="Aminotransferase_I/II_large"/>
</dbReference>
<dbReference type="InterPro" id="IPR015421">
    <property type="entry name" value="PyrdxlP-dep_Trfase_major"/>
</dbReference>
<evidence type="ECO:0000256" key="5">
    <source>
        <dbReference type="ARBA" id="ARBA00037974"/>
    </source>
</evidence>
<evidence type="ECO:0000256" key="1">
    <source>
        <dbReference type="ARBA" id="ARBA00001933"/>
    </source>
</evidence>
<dbReference type="PANTHER" id="PTHR43525">
    <property type="entry name" value="PROTEIN MALY"/>
    <property type="match status" value="1"/>
</dbReference>
<evidence type="ECO:0000259" key="6">
    <source>
        <dbReference type="Pfam" id="PF00155"/>
    </source>
</evidence>
<dbReference type="Pfam" id="PF00155">
    <property type="entry name" value="Aminotran_1_2"/>
    <property type="match status" value="1"/>
</dbReference>
<dbReference type="GO" id="GO:0016829">
    <property type="term" value="F:lyase activity"/>
    <property type="evidence" value="ECO:0007669"/>
    <property type="project" value="UniProtKB-KW"/>
</dbReference>
<dbReference type="InterPro" id="IPR015422">
    <property type="entry name" value="PyrdxlP-dep_Trfase_small"/>
</dbReference>
<comment type="cofactor">
    <cofactor evidence="1">
        <name>pyridoxal 5'-phosphate</name>
        <dbReference type="ChEBI" id="CHEBI:597326"/>
    </cofactor>
</comment>
<evidence type="ECO:0000256" key="3">
    <source>
        <dbReference type="ARBA" id="ARBA00022898"/>
    </source>
</evidence>
<keyword evidence="3" id="KW-0663">Pyridoxal phosphate</keyword>
<sequence>MNKFDEIIERRGTGSVKYDGLEMLYGDADLLPMWVADMDFKVPEEVTKALVERAQHGVFGYTLPDPNHTIAPVEWHEKRNSISYDRESIFFTSSVLCSLNLMIVGLTEEDDTVMMSMPTYGPFVKVPTGAKRNWVGSSLVKSESTYNYDFEEFEKQLIENDVKLYILCNPHNPTGRVWLEEEIERVLEICHKHNVIVISDEVHSDLIMPGHSFTPAMKVARKLGYSEEIVILTAPTKTFNMAGLQVSYYIVENEEYKVKINEAKDYTHVSDLLNSFSYVAMKAAYEHGSDYVDELTSYIYSNYLYMKEVLADKCEFVKVTDLQATYLTWLDVSSLGISEENLRVQLVKSGLAVETSQDFFEINDVCIRINLACPRSVIKEGITRLVSALNELR</sequence>
<evidence type="ECO:0000256" key="2">
    <source>
        <dbReference type="ARBA" id="ARBA00012224"/>
    </source>
</evidence>
<dbReference type="EC" id="4.4.1.13" evidence="2"/>
<dbReference type="PANTHER" id="PTHR43525:SF1">
    <property type="entry name" value="PROTEIN MALY"/>
    <property type="match status" value="1"/>
</dbReference>
<proteinExistence type="inferred from homology"/>
<dbReference type="Proteomes" id="UP001147148">
    <property type="component" value="Unassembled WGS sequence"/>
</dbReference>
<protein>
    <recommendedName>
        <fullName evidence="2">cysteine-S-conjugate beta-lyase</fullName>
        <ecNumber evidence="2">4.4.1.13</ecNumber>
    </recommendedName>
</protein>
<dbReference type="EMBL" id="JAPDSH010000001">
    <property type="protein sequence ID" value="MDF0479023.1"/>
    <property type="molecule type" value="Genomic_DNA"/>
</dbReference>
<comment type="caution">
    <text evidence="7">The sequence shown here is derived from an EMBL/GenBank/DDBJ whole genome shotgun (WGS) entry which is preliminary data.</text>
</comment>
<keyword evidence="8" id="KW-1185">Reference proteome</keyword>
<dbReference type="RefSeq" id="WP_275470669.1">
    <property type="nucleotide sequence ID" value="NZ_JAPDSH010000001.1"/>
</dbReference>
<gene>
    <name evidence="7" type="ORF">OL233_01885</name>
</gene>
<comment type="similarity">
    <text evidence="5">Belongs to the class-II pyridoxal-phosphate-dependent aminotransferase family. MalY/PatB cystathionine beta-lyase subfamily.</text>
</comment>
<accession>A0ABT5WZ32</accession>
<evidence type="ECO:0000313" key="7">
    <source>
        <dbReference type="EMBL" id="MDF0479023.1"/>
    </source>
</evidence>
<dbReference type="InterPro" id="IPR015424">
    <property type="entry name" value="PyrdxlP-dep_Trfase"/>
</dbReference>
<dbReference type="CDD" id="cd00609">
    <property type="entry name" value="AAT_like"/>
    <property type="match status" value="1"/>
</dbReference>
<dbReference type="NCBIfam" id="TIGR04350">
    <property type="entry name" value="C_S_lyase_PatB"/>
    <property type="match status" value="1"/>
</dbReference>